<evidence type="ECO:0000313" key="3">
    <source>
        <dbReference type="Proteomes" id="UP000223968"/>
    </source>
</evidence>
<evidence type="ECO:0000313" key="2">
    <source>
        <dbReference type="EMBL" id="PGH10172.1"/>
    </source>
</evidence>
<evidence type="ECO:0000256" key="1">
    <source>
        <dbReference type="SAM" id="MobiDB-lite"/>
    </source>
</evidence>
<proteinExistence type="predicted"/>
<dbReference type="AlphaFoldDB" id="A0A2B7XNE1"/>
<gene>
    <name evidence="2" type="ORF">AJ79_05527</name>
</gene>
<sequence>MHPLVVSQCEEFLFWLKQQMAPLIPEEQRKVLLTRIEIVDQVVQDILPAENLRAEEVVDMFKWKLDRDTTIWDLKAEDRCEVPIHLTTLLSEFDYVSSGQKCPGLTKCRLNLILFACLAAEERYNSARLVEPFVAESSARPHADEPTPPTLSTSSESALSRSATWIPVGAETVRMGMEMDFTEVVDYNKRARYLSGKADFVLWNGPVTEMGATLVVVSVGGELTARQGEGKCLALMSIIHNRKKNGGKKCTTVYGMCSDGVEFYFLRLDNDSKFSRSGAALDWNWGMSSDIVSRIRYIMRTTLEATPTSTPMKPEERGRKTE</sequence>
<accession>A0A2B7XNE1</accession>
<reference evidence="2 3" key="1">
    <citation type="submission" date="2017-10" db="EMBL/GenBank/DDBJ databases">
        <title>Comparative genomics in systemic dimorphic fungi from Ajellomycetaceae.</title>
        <authorList>
            <person name="Munoz J.F."/>
            <person name="Mcewen J.G."/>
            <person name="Clay O.K."/>
            <person name="Cuomo C.A."/>
        </authorList>
    </citation>
    <scope>NUCLEOTIDE SEQUENCE [LARGE SCALE GENOMIC DNA]</scope>
    <source>
        <strain evidence="2 3">UAMH5409</strain>
    </source>
</reference>
<comment type="caution">
    <text evidence="2">The sequence shown here is derived from an EMBL/GenBank/DDBJ whole genome shotgun (WGS) entry which is preliminary data.</text>
</comment>
<dbReference type="Proteomes" id="UP000223968">
    <property type="component" value="Unassembled WGS sequence"/>
</dbReference>
<organism evidence="2 3">
    <name type="scientific">Helicocarpus griseus UAMH5409</name>
    <dbReference type="NCBI Taxonomy" id="1447875"/>
    <lineage>
        <taxon>Eukaryota</taxon>
        <taxon>Fungi</taxon>
        <taxon>Dikarya</taxon>
        <taxon>Ascomycota</taxon>
        <taxon>Pezizomycotina</taxon>
        <taxon>Eurotiomycetes</taxon>
        <taxon>Eurotiomycetidae</taxon>
        <taxon>Onygenales</taxon>
        <taxon>Ajellomycetaceae</taxon>
        <taxon>Helicocarpus</taxon>
    </lineage>
</organism>
<dbReference type="OrthoDB" id="4179617at2759"/>
<name>A0A2B7XNE1_9EURO</name>
<feature type="region of interest" description="Disordered" evidence="1">
    <location>
        <begin position="137"/>
        <end position="158"/>
    </location>
</feature>
<dbReference type="EMBL" id="PDNB01000088">
    <property type="protein sequence ID" value="PGH10172.1"/>
    <property type="molecule type" value="Genomic_DNA"/>
</dbReference>
<keyword evidence="3" id="KW-1185">Reference proteome</keyword>
<protein>
    <submittedName>
        <fullName evidence="2">Uncharacterized protein</fullName>
    </submittedName>
</protein>
<dbReference type="STRING" id="1447875.A0A2B7XNE1"/>